<gene>
    <name evidence="3" type="ORF">BEK98_40080</name>
</gene>
<sequence length="60" mass="6351">MAWAISHGRIRPTALYTAWLVTVAVVVVLTLAPQLHSAQTCGPESGAAAMPSGVAREYSW</sequence>
<feature type="transmembrane region" description="Helical" evidence="2">
    <location>
        <begin position="12"/>
        <end position="32"/>
    </location>
</feature>
<reference evidence="3 4" key="1">
    <citation type="submission" date="2016-07" db="EMBL/GenBank/DDBJ databases">
        <title>Draft genome of Streptomyces diastatochromogenes.</title>
        <authorList>
            <person name="Podduturi R."/>
            <person name="Lukassen M.B."/>
            <person name="Clausen N."/>
            <person name="Nielsen J.L."/>
            <person name="Jorgensen N.O."/>
        </authorList>
    </citation>
    <scope>NUCLEOTIDE SEQUENCE [LARGE SCALE GENOMIC DNA]</scope>
    <source>
        <strain evidence="3 4">DSM 40608</strain>
    </source>
</reference>
<accession>A0A233S076</accession>
<name>A0A233S076_STRDA</name>
<evidence type="ECO:0000256" key="1">
    <source>
        <dbReference type="SAM" id="MobiDB-lite"/>
    </source>
</evidence>
<feature type="region of interest" description="Disordered" evidence="1">
    <location>
        <begin position="38"/>
        <end position="60"/>
    </location>
</feature>
<proteinExistence type="predicted"/>
<organism evidence="3 4">
    <name type="scientific">Streptomyces diastatochromogenes</name>
    <dbReference type="NCBI Taxonomy" id="42236"/>
    <lineage>
        <taxon>Bacteria</taxon>
        <taxon>Bacillati</taxon>
        <taxon>Actinomycetota</taxon>
        <taxon>Actinomycetes</taxon>
        <taxon>Kitasatosporales</taxon>
        <taxon>Streptomycetaceae</taxon>
        <taxon>Streptomyces</taxon>
    </lineage>
</organism>
<comment type="caution">
    <text evidence="3">The sequence shown here is derived from an EMBL/GenBank/DDBJ whole genome shotgun (WGS) entry which is preliminary data.</text>
</comment>
<keyword evidence="4" id="KW-1185">Reference proteome</keyword>
<dbReference type="EMBL" id="MCGQ01000049">
    <property type="protein sequence ID" value="OXY89048.1"/>
    <property type="molecule type" value="Genomic_DNA"/>
</dbReference>
<dbReference type="AlphaFoldDB" id="A0A233S076"/>
<dbReference type="Proteomes" id="UP000215483">
    <property type="component" value="Unassembled WGS sequence"/>
</dbReference>
<keyword evidence="2" id="KW-0812">Transmembrane</keyword>
<evidence type="ECO:0000256" key="2">
    <source>
        <dbReference type="SAM" id="Phobius"/>
    </source>
</evidence>
<evidence type="ECO:0000313" key="4">
    <source>
        <dbReference type="Proteomes" id="UP000215483"/>
    </source>
</evidence>
<evidence type="ECO:0000313" key="3">
    <source>
        <dbReference type="EMBL" id="OXY89048.1"/>
    </source>
</evidence>
<keyword evidence="2" id="KW-1133">Transmembrane helix</keyword>
<protein>
    <submittedName>
        <fullName evidence="3">Uncharacterized protein</fullName>
    </submittedName>
</protein>
<keyword evidence="2" id="KW-0472">Membrane</keyword>